<dbReference type="InterPro" id="IPR017972">
    <property type="entry name" value="Cyt_P450_CS"/>
</dbReference>
<dbReference type="InterPro" id="IPR036396">
    <property type="entry name" value="Cyt_P450_sf"/>
</dbReference>
<dbReference type="Pfam" id="PF00067">
    <property type="entry name" value="p450"/>
    <property type="match status" value="2"/>
</dbReference>
<protein>
    <recommendedName>
        <fullName evidence="11">Cytochrome P450</fullName>
    </recommendedName>
</protein>
<comment type="similarity">
    <text evidence="2">Belongs to the cytochrome P450 family.</text>
</comment>
<keyword evidence="3 7" id="KW-0349">Heme</keyword>
<keyword evidence="10" id="KW-1185">Reference proteome</keyword>
<reference evidence="9" key="1">
    <citation type="submission" date="2023-03" db="EMBL/GenBank/DDBJ databases">
        <title>Chromosome-scale reference genome and RAD-based genetic map of yellow starthistle (Centaurea solstitialis) reveal putative structural variation and QTLs associated with invader traits.</title>
        <authorList>
            <person name="Reatini B."/>
            <person name="Cang F.A."/>
            <person name="Jiang Q."/>
            <person name="Mckibben M.T.W."/>
            <person name="Barker M.S."/>
            <person name="Rieseberg L.H."/>
            <person name="Dlugosch K.M."/>
        </authorList>
    </citation>
    <scope>NUCLEOTIDE SEQUENCE</scope>
    <source>
        <strain evidence="9">CAN-66</strain>
        <tissue evidence="9">Leaf</tissue>
    </source>
</reference>
<evidence type="ECO:0000313" key="9">
    <source>
        <dbReference type="EMBL" id="KAJ9553383.1"/>
    </source>
</evidence>
<evidence type="ECO:0000256" key="6">
    <source>
        <dbReference type="ARBA" id="ARBA00023004"/>
    </source>
</evidence>
<proteinExistence type="inferred from homology"/>
<evidence type="ECO:0008006" key="11">
    <source>
        <dbReference type="Google" id="ProtNLM"/>
    </source>
</evidence>
<evidence type="ECO:0000256" key="2">
    <source>
        <dbReference type="ARBA" id="ARBA00010617"/>
    </source>
</evidence>
<evidence type="ECO:0000313" key="10">
    <source>
        <dbReference type="Proteomes" id="UP001172457"/>
    </source>
</evidence>
<dbReference type="PANTHER" id="PTHR47950:SF49">
    <property type="entry name" value="CYTOCHROME P450"/>
    <property type="match status" value="1"/>
</dbReference>
<evidence type="ECO:0000256" key="1">
    <source>
        <dbReference type="ARBA" id="ARBA00001971"/>
    </source>
</evidence>
<dbReference type="Gene3D" id="1.10.630.10">
    <property type="entry name" value="Cytochrome P450"/>
    <property type="match status" value="2"/>
</dbReference>
<dbReference type="InterPro" id="IPR002401">
    <property type="entry name" value="Cyt_P450_E_grp-I"/>
</dbReference>
<evidence type="ECO:0000256" key="3">
    <source>
        <dbReference type="ARBA" id="ARBA00022617"/>
    </source>
</evidence>
<comment type="caution">
    <text evidence="9">The sequence shown here is derived from an EMBL/GenBank/DDBJ whole genome shotgun (WGS) entry which is preliminary data.</text>
</comment>
<dbReference type="Proteomes" id="UP001172457">
    <property type="component" value="Chromosome 4"/>
</dbReference>
<sequence length="944" mass="107523">MDITSFLRDNNLSLPFFVLSSIFFLLLVFKLAKPTSSKKLPPGPRGLPIIGNLHQVGDRPHVSTTKFAKEYGPLISLRLGKQILVVASSPDAAREILKTQDRFLSSRVVPTAFQQPSLIPHSLIWSDCNQTWKGLRTLCRTELFSAKALESHSRLREQKLGHLVDFLRKNQGQVINLEDVVFITLFNTLTSIIFSRDFLDLKDVHGTRDGLNESLHKIIKYGGIIKDFGSFFPILDRFDLQGIRKGTMKQYKKTFAYWEDIIEERRAHVTSPSWSSKNAESFLDRMLENGFSNDQINQLVTELFVAGTNTTTSSVMWAMTELVRHKEIMSKIAEELKKEIDTDKISDSQLSKLPYLQATIKEAMRLHPPVPLLLPHMAAENCEVMNYTIPKNSKIFVNLWAMGRDPKVWDDPLSFKPERFIGSKLDIKGQDFELLPFGSGRRMCPGMPSGIKSVQLILASLINEFDLVLPNDVDPMKLDMSDKFGIALKMETPLKRHQSLAPFLCFIVNLLSFTPKPTSSKKLPPGPRGLPIIGNLHQVGDRPHVSTAIFAKEYGPLISLRLGKQILVVASSPDAAREILKTQDRFLSSRVVPTAFQQPSLIPHSLIWSDCNQTWKGLRTLCRTELFSAKALESHSILREQKLGHLVDFLRKSQGQVINLEDVVFITLFNTLTSIIFSRDFLDLKDVHGTRDGLNESLHKIIEYGGIIKDFGSFFPIFDKFDLQGIRKGTMKQYNKTFAYWEDIIEKRRAHVNSPTSSSENAESFLDRMLENGFSNDQINQLVTELFVAGTNTTTSSVVWAMTELVRHKEVMFKIAEEIKREINTDKISESHLSKLPYLQASIKEAMRLHPPVPLLLPHMAAETCEVMNYTIPKNSKIFVNLWAMGRDPNVWDDPLSFKPERFMAQNWILRVKTLSCYHLVREKDVSWNAIRYQEHSTYIGLFD</sequence>
<dbReference type="InterPro" id="IPR001128">
    <property type="entry name" value="Cyt_P450"/>
</dbReference>
<comment type="cofactor">
    <cofactor evidence="1 7">
        <name>heme</name>
        <dbReference type="ChEBI" id="CHEBI:30413"/>
    </cofactor>
</comment>
<dbReference type="PROSITE" id="PS00086">
    <property type="entry name" value="CYTOCHROME_P450"/>
    <property type="match status" value="1"/>
</dbReference>
<keyword evidence="8" id="KW-0812">Transmembrane</keyword>
<keyword evidence="8" id="KW-1133">Transmembrane helix</keyword>
<evidence type="ECO:0000256" key="8">
    <source>
        <dbReference type="SAM" id="Phobius"/>
    </source>
</evidence>
<dbReference type="PANTHER" id="PTHR47950">
    <property type="entry name" value="CYTOCHROME P450, FAMILY 76, SUBFAMILY C, POLYPEPTIDE 5-RELATED"/>
    <property type="match status" value="1"/>
</dbReference>
<accession>A0AA38TAF2</accession>
<organism evidence="9 10">
    <name type="scientific">Centaurea solstitialis</name>
    <name type="common">yellow star-thistle</name>
    <dbReference type="NCBI Taxonomy" id="347529"/>
    <lineage>
        <taxon>Eukaryota</taxon>
        <taxon>Viridiplantae</taxon>
        <taxon>Streptophyta</taxon>
        <taxon>Embryophyta</taxon>
        <taxon>Tracheophyta</taxon>
        <taxon>Spermatophyta</taxon>
        <taxon>Magnoliopsida</taxon>
        <taxon>eudicotyledons</taxon>
        <taxon>Gunneridae</taxon>
        <taxon>Pentapetalae</taxon>
        <taxon>asterids</taxon>
        <taxon>campanulids</taxon>
        <taxon>Asterales</taxon>
        <taxon>Asteraceae</taxon>
        <taxon>Carduoideae</taxon>
        <taxon>Cardueae</taxon>
        <taxon>Centaureinae</taxon>
        <taxon>Centaurea</taxon>
    </lineage>
</organism>
<dbReference type="GO" id="GO:0016705">
    <property type="term" value="F:oxidoreductase activity, acting on paired donors, with incorporation or reduction of molecular oxygen"/>
    <property type="evidence" value="ECO:0007669"/>
    <property type="project" value="InterPro"/>
</dbReference>
<keyword evidence="8" id="KW-0472">Membrane</keyword>
<keyword evidence="4 7" id="KW-0479">Metal-binding</keyword>
<dbReference type="AlphaFoldDB" id="A0AA38TAF2"/>
<keyword evidence="5" id="KW-0560">Oxidoreductase</keyword>
<dbReference type="PRINTS" id="PR00463">
    <property type="entry name" value="EP450I"/>
</dbReference>
<dbReference type="SUPFAM" id="SSF48264">
    <property type="entry name" value="Cytochrome P450"/>
    <property type="match status" value="2"/>
</dbReference>
<evidence type="ECO:0000256" key="7">
    <source>
        <dbReference type="PIRSR" id="PIRSR602401-1"/>
    </source>
</evidence>
<dbReference type="GO" id="GO:0004497">
    <property type="term" value="F:monooxygenase activity"/>
    <property type="evidence" value="ECO:0007669"/>
    <property type="project" value="InterPro"/>
</dbReference>
<evidence type="ECO:0000256" key="5">
    <source>
        <dbReference type="ARBA" id="ARBA00023002"/>
    </source>
</evidence>
<dbReference type="EMBL" id="JARYMX010000004">
    <property type="protein sequence ID" value="KAJ9553383.1"/>
    <property type="molecule type" value="Genomic_DNA"/>
</dbReference>
<evidence type="ECO:0000256" key="4">
    <source>
        <dbReference type="ARBA" id="ARBA00022723"/>
    </source>
</evidence>
<dbReference type="PRINTS" id="PR00385">
    <property type="entry name" value="P450"/>
</dbReference>
<feature type="transmembrane region" description="Helical" evidence="8">
    <location>
        <begin position="12"/>
        <end position="32"/>
    </location>
</feature>
<feature type="binding site" description="axial binding residue" evidence="7">
    <location>
        <position position="444"/>
    </location>
    <ligand>
        <name>heme</name>
        <dbReference type="ChEBI" id="CHEBI:30413"/>
    </ligand>
    <ligandPart>
        <name>Fe</name>
        <dbReference type="ChEBI" id="CHEBI:18248"/>
    </ligandPart>
</feature>
<name>A0AA38TAF2_9ASTR</name>
<dbReference type="GO" id="GO:0020037">
    <property type="term" value="F:heme binding"/>
    <property type="evidence" value="ECO:0007669"/>
    <property type="project" value="InterPro"/>
</dbReference>
<dbReference type="FunFam" id="1.10.630.10:FF:000007">
    <property type="entry name" value="Cytochrome P450 76C4"/>
    <property type="match status" value="2"/>
</dbReference>
<keyword evidence="6 7" id="KW-0408">Iron</keyword>
<dbReference type="GO" id="GO:0005506">
    <property type="term" value="F:iron ion binding"/>
    <property type="evidence" value="ECO:0007669"/>
    <property type="project" value="InterPro"/>
</dbReference>
<gene>
    <name evidence="9" type="ORF">OSB04_017428</name>
</gene>